<reference evidence="1" key="1">
    <citation type="journal article" date="2022" name="Int. J. Syst. Evol. Microbiol.">
        <title>Genome-based, phenotypic and chemotaxonomic classification of Faecalibacterium strains: proposal of three novel species Faecalibacterium duncaniae sp. nov., Faecalibacterium hattorii sp. nov. and Faecalibacterium gallinarum sp. nov. .</title>
        <authorList>
            <person name="Sakamoto M."/>
            <person name="Sakurai N."/>
            <person name="Tanno H."/>
            <person name="Iino T."/>
            <person name="Ohkuma M."/>
            <person name="Endo A."/>
        </authorList>
    </citation>
    <scope>NUCLEOTIDE SEQUENCE</scope>
    <source>
        <strain evidence="1">JCM 17207</strain>
    </source>
</reference>
<evidence type="ECO:0008006" key="3">
    <source>
        <dbReference type="Google" id="ProtNLM"/>
    </source>
</evidence>
<dbReference type="AlphaFoldDB" id="A0AA37N1D9"/>
<protein>
    <recommendedName>
        <fullName evidence="3">DUF1273 family protein</fullName>
    </recommendedName>
</protein>
<evidence type="ECO:0000313" key="2">
    <source>
        <dbReference type="Proteomes" id="UP001055185"/>
    </source>
</evidence>
<sequence length="184" mass="21004">MAALRSCAFTGHRPAHFSFQYDELAPGCVQLKSVLEKQILRLYHRGITDFYTGCALGVDLWAGEAVLSLKRQNPDLQLHCIIPFEGQERRWKADDRDRYSSLLKQSYEVLVLSPRYFSGCYHARNRFLVDHTDVLLGVYDYKNEEPSGTGYTVHYALDHNKPVLLIHPETLAIYARTPGSRLGS</sequence>
<gene>
    <name evidence="1" type="ORF">JCM17207_25370</name>
</gene>
<dbReference type="PANTHER" id="PTHR38440:SF1">
    <property type="entry name" value="UPF0398 PROTEIN SPR0331"/>
    <property type="match status" value="1"/>
</dbReference>
<keyword evidence="2" id="KW-1185">Reference proteome</keyword>
<dbReference type="RefSeq" id="WP_238318113.1">
    <property type="nucleotide sequence ID" value="NZ_BQKV01000115.1"/>
</dbReference>
<proteinExistence type="predicted"/>
<name>A0AA37N1D9_9FIRM</name>
<dbReference type="Gene3D" id="3.40.50.450">
    <property type="match status" value="1"/>
</dbReference>
<dbReference type="Proteomes" id="UP001055185">
    <property type="component" value="Unassembled WGS sequence"/>
</dbReference>
<organism evidence="1 2">
    <name type="scientific">Faecalibacterium gallinarum</name>
    <dbReference type="NCBI Taxonomy" id="2903556"/>
    <lineage>
        <taxon>Bacteria</taxon>
        <taxon>Bacillati</taxon>
        <taxon>Bacillota</taxon>
        <taxon>Clostridia</taxon>
        <taxon>Eubacteriales</taxon>
        <taxon>Oscillospiraceae</taxon>
        <taxon>Faecalibacterium</taxon>
    </lineage>
</organism>
<dbReference type="EMBL" id="BQKV01000115">
    <property type="protein sequence ID" value="GJN65912.1"/>
    <property type="molecule type" value="Genomic_DNA"/>
</dbReference>
<dbReference type="SUPFAM" id="SSF102405">
    <property type="entry name" value="MCP/YpsA-like"/>
    <property type="match status" value="1"/>
</dbReference>
<accession>A0AA37N1D9</accession>
<dbReference type="PANTHER" id="PTHR38440">
    <property type="entry name" value="UPF0398 PROTEIN YPSA"/>
    <property type="match status" value="1"/>
</dbReference>
<evidence type="ECO:0000313" key="1">
    <source>
        <dbReference type="EMBL" id="GJN65912.1"/>
    </source>
</evidence>
<comment type="caution">
    <text evidence="1">The sequence shown here is derived from an EMBL/GenBank/DDBJ whole genome shotgun (WGS) entry which is preliminary data.</text>
</comment>
<dbReference type="Pfam" id="PF06908">
    <property type="entry name" value="YpsA"/>
    <property type="match status" value="1"/>
</dbReference>
<dbReference type="InterPro" id="IPR010697">
    <property type="entry name" value="YspA"/>
</dbReference>